<dbReference type="AlphaFoldDB" id="A0A7D9E593"/>
<dbReference type="InterPro" id="IPR036691">
    <property type="entry name" value="Endo/exonu/phosph_ase_sf"/>
</dbReference>
<keyword evidence="5" id="KW-1185">Reference proteome</keyword>
<dbReference type="InterPro" id="IPR008979">
    <property type="entry name" value="Galactose-bd-like_sf"/>
</dbReference>
<evidence type="ECO:0000313" key="4">
    <source>
        <dbReference type="EMBL" id="CAB4001471.1"/>
    </source>
</evidence>
<dbReference type="PROSITE" id="PS50878">
    <property type="entry name" value="RT_POL"/>
    <property type="match status" value="1"/>
</dbReference>
<dbReference type="CDD" id="cd01650">
    <property type="entry name" value="RT_nLTR_like"/>
    <property type="match status" value="1"/>
</dbReference>
<evidence type="ECO:0000256" key="1">
    <source>
        <dbReference type="ARBA" id="ARBA00022723"/>
    </source>
</evidence>
<dbReference type="Gene3D" id="2.60.120.260">
    <property type="entry name" value="Galactose-binding domain-like"/>
    <property type="match status" value="1"/>
</dbReference>
<dbReference type="Pfam" id="PF00078">
    <property type="entry name" value="RVT_1"/>
    <property type="match status" value="1"/>
</dbReference>
<dbReference type="InterPro" id="IPR043502">
    <property type="entry name" value="DNA/RNA_pol_sf"/>
</dbReference>
<gene>
    <name evidence="4" type="ORF">PACLA_8A075223</name>
</gene>
<evidence type="ECO:0000256" key="3">
    <source>
        <dbReference type="ARBA" id="ARBA00023157"/>
    </source>
</evidence>
<dbReference type="PANTHER" id="PTHR33395:SF22">
    <property type="entry name" value="REVERSE TRANSCRIPTASE DOMAIN-CONTAINING PROTEIN"/>
    <property type="match status" value="1"/>
</dbReference>
<keyword evidence="3" id="KW-1015">Disulfide bond</keyword>
<proteinExistence type="predicted"/>
<dbReference type="PANTHER" id="PTHR33395">
    <property type="entry name" value="TRANSCRIPTASE, PUTATIVE-RELATED-RELATED"/>
    <property type="match status" value="1"/>
</dbReference>
<sequence>MLGTPYSYRLRRVKRHVTLLSVHRFVHGLLLLQRSSLPLLLILLANDVELNPGPVISSEHLEHGSSVVNNRSNTIATERKTFRCLSWNTRSLFSLHRTSDGDMISNNSSLQDFVYSEQIDIVFLTETWLSDKHFDAEILRQDYNVFRVDRKCKTGGGVLIATKESSFTETKQVCFNQLDTELEIVCVECATNNARILVVCCYKAPDSSSKWLLSFKKFLDYIMDTYDKIIMTGDFNFPRISWSESMVIPTGESERFFYNTLSDHYLSQLIFAPTRETNVLDLIMTNIPDNVNNIEVIDPTNFNLFSDHKCILFEFQSTATPSHKLKRSVYDYNRADFEKMNLFLTEGDDISIPTTPVGEETISDIILDPSEVYDVLHCLDPSKASGPDNIPIRLLKECAHSITPSLTCLFNKSLKHASLPSEWKLSNIIPLHKKGIKSFVENYRPISLMCVVAKVLERCVYNRLIGHIENMISVAQHGFLRGKSCTGQLISVLHRISQNLDSGKQTDILYFDVAKAFDTVNHSLLLKKLQRFGLRDNILTWFKSYLSGRQQRVLVNGEISETRPVSSGVPQGSILGPLLFLIYINDLPESITSSAVDVSLFADDTKCISVIESPVDACVLQAEARNVEKWAEFWRLKFNAEKCKVLSVTRKRHPLVAEYIVNGKTLQHVSSQKDLGVTVCSDLRWNTHIYEQVTKANRLLESVALNKPVTRSSAYNAGYLASRTVDMNFESYFVTNQEVQPWIRVDLEELYYIHEVVIWLRNDCCSSTKQDIAVRADVVRTQSMAVETEVVRTQNMAVKTGRSLANNGNSNHFCGSHVFYQLEIRSFYCKVIGRYVNVQLVEEFSAIFSIGEIVVNPETTGKSSTEIENKIDTDLENVHKWLIANKLTLNQEKTECMLVGSRQRLQQSSSNPQIVIGNHIIQQVPSKKVLGGYY</sequence>
<evidence type="ECO:0000256" key="2">
    <source>
        <dbReference type="ARBA" id="ARBA00022837"/>
    </source>
</evidence>
<dbReference type="SUPFAM" id="SSF56219">
    <property type="entry name" value="DNase I-like"/>
    <property type="match status" value="1"/>
</dbReference>
<dbReference type="EMBL" id="CACRXK020004095">
    <property type="protein sequence ID" value="CAB4001471.1"/>
    <property type="molecule type" value="Genomic_DNA"/>
</dbReference>
<evidence type="ECO:0000313" key="5">
    <source>
        <dbReference type="Proteomes" id="UP001152795"/>
    </source>
</evidence>
<dbReference type="SUPFAM" id="SSF56672">
    <property type="entry name" value="DNA/RNA polymerases"/>
    <property type="match status" value="1"/>
</dbReference>
<dbReference type="GO" id="GO:0003824">
    <property type="term" value="F:catalytic activity"/>
    <property type="evidence" value="ECO:0007669"/>
    <property type="project" value="InterPro"/>
</dbReference>
<comment type="caution">
    <text evidence="4">The sequence shown here is derived from an EMBL/GenBank/DDBJ whole genome shotgun (WGS) entry which is preliminary data.</text>
</comment>
<keyword evidence="2" id="KW-0106">Calcium</keyword>
<dbReference type="InterPro" id="IPR006585">
    <property type="entry name" value="FTP1"/>
</dbReference>
<reference evidence="4" key="1">
    <citation type="submission" date="2020-04" db="EMBL/GenBank/DDBJ databases">
        <authorList>
            <person name="Alioto T."/>
            <person name="Alioto T."/>
            <person name="Gomez Garrido J."/>
        </authorList>
    </citation>
    <scope>NUCLEOTIDE SEQUENCE</scope>
    <source>
        <strain evidence="4">A484AB</strain>
    </source>
</reference>
<dbReference type="Pfam" id="PF22633">
    <property type="entry name" value="F5_F8_type_C_2"/>
    <property type="match status" value="1"/>
</dbReference>
<accession>A0A7D9E593</accession>
<dbReference type="InterPro" id="IPR000477">
    <property type="entry name" value="RT_dom"/>
</dbReference>
<dbReference type="InterPro" id="IPR005135">
    <property type="entry name" value="Endo/exonuclease/phosphatase"/>
</dbReference>
<dbReference type="SMART" id="SM00607">
    <property type="entry name" value="FTP"/>
    <property type="match status" value="1"/>
</dbReference>
<dbReference type="GO" id="GO:0046872">
    <property type="term" value="F:metal ion binding"/>
    <property type="evidence" value="ECO:0007669"/>
    <property type="project" value="UniProtKB-KW"/>
</dbReference>
<name>A0A7D9E593_PARCT</name>
<protein>
    <submittedName>
        <fullName evidence="4">Uncharacterized protein</fullName>
    </submittedName>
</protein>
<keyword evidence="1" id="KW-0479">Metal-binding</keyword>
<dbReference type="Pfam" id="PF14529">
    <property type="entry name" value="Exo_endo_phos_2"/>
    <property type="match status" value="1"/>
</dbReference>
<organism evidence="4 5">
    <name type="scientific">Paramuricea clavata</name>
    <name type="common">Red gorgonian</name>
    <name type="synonym">Violescent sea-whip</name>
    <dbReference type="NCBI Taxonomy" id="317549"/>
    <lineage>
        <taxon>Eukaryota</taxon>
        <taxon>Metazoa</taxon>
        <taxon>Cnidaria</taxon>
        <taxon>Anthozoa</taxon>
        <taxon>Octocorallia</taxon>
        <taxon>Malacalcyonacea</taxon>
        <taxon>Plexauridae</taxon>
        <taxon>Paramuricea</taxon>
    </lineage>
</organism>
<dbReference type="SUPFAM" id="SSF49785">
    <property type="entry name" value="Galactose-binding domain-like"/>
    <property type="match status" value="1"/>
</dbReference>
<dbReference type="Gene3D" id="3.60.10.10">
    <property type="entry name" value="Endonuclease/exonuclease/phosphatase"/>
    <property type="match status" value="1"/>
</dbReference>
<dbReference type="Proteomes" id="UP001152795">
    <property type="component" value="Unassembled WGS sequence"/>
</dbReference>
<dbReference type="OrthoDB" id="6158912at2759"/>